<dbReference type="PANTHER" id="PTHR33254">
    <property type="entry name" value="4-HYDROXY-4-METHYL-2-OXOGLUTARATE ALDOLASE 3-RELATED"/>
    <property type="match status" value="1"/>
</dbReference>
<dbReference type="SUPFAM" id="SSF89562">
    <property type="entry name" value="RraA-like"/>
    <property type="match status" value="1"/>
</dbReference>
<accession>A0A2T7USR8</accession>
<dbReference type="PANTHER" id="PTHR33254:SF4">
    <property type="entry name" value="4-HYDROXY-4-METHYL-2-OXOGLUTARATE ALDOLASE 3-RELATED"/>
    <property type="match status" value="1"/>
</dbReference>
<dbReference type="EMBL" id="QDDR01000004">
    <property type="protein sequence ID" value="PVE47795.1"/>
    <property type="molecule type" value="Genomic_DNA"/>
</dbReference>
<dbReference type="GO" id="GO:0008168">
    <property type="term" value="F:methyltransferase activity"/>
    <property type="evidence" value="ECO:0007669"/>
    <property type="project" value="UniProtKB-KW"/>
</dbReference>
<dbReference type="InterPro" id="IPR005493">
    <property type="entry name" value="RraA/RraA-like"/>
</dbReference>
<dbReference type="InterPro" id="IPR036704">
    <property type="entry name" value="RraA/RraA-like_sf"/>
</dbReference>
<dbReference type="Gene3D" id="3.50.30.40">
    <property type="entry name" value="Ribonuclease E inhibitor RraA/RraA-like"/>
    <property type="match status" value="1"/>
</dbReference>
<comment type="cofactor">
    <cofactor evidence="5">
        <name>Mg(2+)</name>
        <dbReference type="ChEBI" id="CHEBI:18420"/>
    </cofactor>
</comment>
<keyword evidence="7" id="KW-1185">Reference proteome</keyword>
<dbReference type="CDD" id="cd16841">
    <property type="entry name" value="RraA_family"/>
    <property type="match status" value="1"/>
</dbReference>
<gene>
    <name evidence="6" type="ORF">DDE23_10195</name>
</gene>
<name>A0A2T7USR8_9RHOB</name>
<comment type="cofactor">
    <cofactor evidence="1">
        <name>a divalent metal cation</name>
        <dbReference type="ChEBI" id="CHEBI:60240"/>
    </cofactor>
</comment>
<feature type="binding site" evidence="5">
    <location>
        <begin position="91"/>
        <end position="94"/>
    </location>
    <ligand>
        <name>substrate</name>
    </ligand>
</feature>
<keyword evidence="5" id="KW-0460">Magnesium</keyword>
<dbReference type="OrthoDB" id="9812532at2"/>
<feature type="binding site" evidence="5">
    <location>
        <position position="114"/>
    </location>
    <ligand>
        <name>Mg(2+)</name>
        <dbReference type="ChEBI" id="CHEBI:18420"/>
    </ligand>
</feature>
<evidence type="ECO:0000256" key="2">
    <source>
        <dbReference type="ARBA" id="ARBA00016549"/>
    </source>
</evidence>
<keyword evidence="6" id="KW-0489">Methyltransferase</keyword>
<sequence length="219" mass="22143">MNSPLDRLARLDTCAVSDAKDSLGLSAAVSGMGRASGQGVLAGRVKTVQLAAGKPAPDAPKVHLGARAIAAATAETVIVVAHPGIDAGGWGGVLSTGAQLAGVRGVIIDGPTRDVDEAKGLGFAIFSRTTTARTARGRVYEVSTGEPVVIGAEPVADGDYVIADGSGVVFIRQADISRVLDAAERIAAREAAMVAALRAGEPITQVMGATYETMLEAKP</sequence>
<protein>
    <recommendedName>
        <fullName evidence="2">Putative 4-hydroxy-4-methyl-2-oxoglutarate aldolase</fullName>
    </recommendedName>
    <alternativeName>
        <fullName evidence="3">Regulator of ribonuclease activity homolog</fullName>
    </alternativeName>
    <alternativeName>
        <fullName evidence="4">RraA-like protein</fullName>
    </alternativeName>
</protein>
<evidence type="ECO:0000313" key="6">
    <source>
        <dbReference type="EMBL" id="PVE47795.1"/>
    </source>
</evidence>
<evidence type="ECO:0000256" key="5">
    <source>
        <dbReference type="PIRSR" id="PIRSR605493-1"/>
    </source>
</evidence>
<reference evidence="6 7" key="1">
    <citation type="journal article" date="2011" name="Syst. Appl. Microbiol.">
        <title>Defluviimonas denitrificans gen. nov., sp. nov., and Pararhodobacter aggregans gen. nov., sp. nov., non-phototrophic Rhodobacteraceae from the biofilter of a marine aquaculture.</title>
        <authorList>
            <person name="Foesel B.U."/>
            <person name="Drake H.L."/>
            <person name="Schramm A."/>
        </authorList>
    </citation>
    <scope>NUCLEOTIDE SEQUENCE [LARGE SCALE GENOMIC DNA]</scope>
    <source>
        <strain evidence="6 7">D1-19</strain>
    </source>
</reference>
<evidence type="ECO:0000256" key="1">
    <source>
        <dbReference type="ARBA" id="ARBA00001968"/>
    </source>
</evidence>
<keyword evidence="6" id="KW-0808">Transferase</keyword>
<proteinExistence type="predicted"/>
<dbReference type="GO" id="GO:0047443">
    <property type="term" value="F:4-hydroxy-4-methyl-2-oxoglutarate aldolase activity"/>
    <property type="evidence" value="ECO:0007669"/>
    <property type="project" value="TreeGrafter"/>
</dbReference>
<dbReference type="GO" id="GO:0032259">
    <property type="term" value="P:methylation"/>
    <property type="evidence" value="ECO:0007669"/>
    <property type="project" value="UniProtKB-KW"/>
</dbReference>
<evidence type="ECO:0000256" key="4">
    <source>
        <dbReference type="ARBA" id="ARBA00030169"/>
    </source>
</evidence>
<dbReference type="GO" id="GO:0008948">
    <property type="term" value="F:oxaloacetate decarboxylase activity"/>
    <property type="evidence" value="ECO:0007669"/>
    <property type="project" value="TreeGrafter"/>
</dbReference>
<dbReference type="Proteomes" id="UP000244810">
    <property type="component" value="Unassembled WGS sequence"/>
</dbReference>
<dbReference type="Pfam" id="PF03737">
    <property type="entry name" value="RraA-like"/>
    <property type="match status" value="1"/>
</dbReference>
<feature type="binding site" evidence="5">
    <location>
        <position position="113"/>
    </location>
    <ligand>
        <name>substrate</name>
    </ligand>
</feature>
<organism evidence="6 7">
    <name type="scientific">Pararhodobacter aggregans</name>
    <dbReference type="NCBI Taxonomy" id="404875"/>
    <lineage>
        <taxon>Bacteria</taxon>
        <taxon>Pseudomonadati</taxon>
        <taxon>Pseudomonadota</taxon>
        <taxon>Alphaproteobacteria</taxon>
        <taxon>Rhodobacterales</taxon>
        <taxon>Paracoccaceae</taxon>
        <taxon>Pararhodobacter</taxon>
    </lineage>
</organism>
<evidence type="ECO:0000313" key="7">
    <source>
        <dbReference type="Proteomes" id="UP000244810"/>
    </source>
</evidence>
<dbReference type="RefSeq" id="WP_107751167.1">
    <property type="nucleotide sequence ID" value="NZ_QBKF01000003.1"/>
</dbReference>
<keyword evidence="5" id="KW-0479">Metal-binding</keyword>
<evidence type="ECO:0000256" key="3">
    <source>
        <dbReference type="ARBA" id="ARBA00029596"/>
    </source>
</evidence>
<comment type="caution">
    <text evidence="6">The sequence shown here is derived from an EMBL/GenBank/DDBJ whole genome shotgun (WGS) entry which is preliminary data.</text>
</comment>
<dbReference type="GO" id="GO:0046872">
    <property type="term" value="F:metal ion binding"/>
    <property type="evidence" value="ECO:0007669"/>
    <property type="project" value="UniProtKB-KW"/>
</dbReference>
<dbReference type="AlphaFoldDB" id="A0A2T7USR8"/>